<evidence type="ECO:0000313" key="2">
    <source>
        <dbReference type="EMBL" id="TEB15436.1"/>
    </source>
</evidence>
<sequence>MSHIPEGGGLGIQIRLVVASACSVSDQRYGGDRETRGVSGNGERETPREPLDRLVRGGKRGRRTGSDRQELVTRWWRWYITRCDARLWVV</sequence>
<evidence type="ECO:0000313" key="3">
    <source>
        <dbReference type="Proteomes" id="UP000298030"/>
    </source>
</evidence>
<accession>A0A4Y7S285</accession>
<protein>
    <submittedName>
        <fullName evidence="2">Uncharacterized protein</fullName>
    </submittedName>
</protein>
<feature type="compositionally biased region" description="Basic and acidic residues" evidence="1">
    <location>
        <begin position="29"/>
        <end position="55"/>
    </location>
</feature>
<dbReference type="Proteomes" id="UP000298030">
    <property type="component" value="Unassembled WGS sequence"/>
</dbReference>
<dbReference type="AlphaFoldDB" id="A0A4Y7S285"/>
<gene>
    <name evidence="2" type="ORF">FA13DRAFT_836962</name>
</gene>
<proteinExistence type="predicted"/>
<feature type="region of interest" description="Disordered" evidence="1">
    <location>
        <begin position="27"/>
        <end position="68"/>
    </location>
</feature>
<comment type="caution">
    <text evidence="2">The sequence shown here is derived from an EMBL/GenBank/DDBJ whole genome shotgun (WGS) entry which is preliminary data.</text>
</comment>
<reference evidence="2 3" key="1">
    <citation type="journal article" date="2019" name="Nat. Ecol. Evol.">
        <title>Megaphylogeny resolves global patterns of mushroom evolution.</title>
        <authorList>
            <person name="Varga T."/>
            <person name="Krizsan K."/>
            <person name="Foldi C."/>
            <person name="Dima B."/>
            <person name="Sanchez-Garcia M."/>
            <person name="Sanchez-Ramirez S."/>
            <person name="Szollosi G.J."/>
            <person name="Szarkandi J.G."/>
            <person name="Papp V."/>
            <person name="Albert L."/>
            <person name="Andreopoulos W."/>
            <person name="Angelini C."/>
            <person name="Antonin V."/>
            <person name="Barry K.W."/>
            <person name="Bougher N.L."/>
            <person name="Buchanan P."/>
            <person name="Buyck B."/>
            <person name="Bense V."/>
            <person name="Catcheside P."/>
            <person name="Chovatia M."/>
            <person name="Cooper J."/>
            <person name="Damon W."/>
            <person name="Desjardin D."/>
            <person name="Finy P."/>
            <person name="Geml J."/>
            <person name="Haridas S."/>
            <person name="Hughes K."/>
            <person name="Justo A."/>
            <person name="Karasinski D."/>
            <person name="Kautmanova I."/>
            <person name="Kiss B."/>
            <person name="Kocsube S."/>
            <person name="Kotiranta H."/>
            <person name="LaButti K.M."/>
            <person name="Lechner B.E."/>
            <person name="Liimatainen K."/>
            <person name="Lipzen A."/>
            <person name="Lukacs Z."/>
            <person name="Mihaltcheva S."/>
            <person name="Morgado L.N."/>
            <person name="Niskanen T."/>
            <person name="Noordeloos M.E."/>
            <person name="Ohm R.A."/>
            <person name="Ortiz-Santana B."/>
            <person name="Ovrebo C."/>
            <person name="Racz N."/>
            <person name="Riley R."/>
            <person name="Savchenko A."/>
            <person name="Shiryaev A."/>
            <person name="Soop K."/>
            <person name="Spirin V."/>
            <person name="Szebenyi C."/>
            <person name="Tomsovsky M."/>
            <person name="Tulloss R.E."/>
            <person name="Uehling J."/>
            <person name="Grigoriev I.V."/>
            <person name="Vagvolgyi C."/>
            <person name="Papp T."/>
            <person name="Martin F.M."/>
            <person name="Miettinen O."/>
            <person name="Hibbett D.S."/>
            <person name="Nagy L.G."/>
        </authorList>
    </citation>
    <scope>NUCLEOTIDE SEQUENCE [LARGE SCALE GENOMIC DNA]</scope>
    <source>
        <strain evidence="2 3">FP101781</strain>
    </source>
</reference>
<keyword evidence="3" id="KW-1185">Reference proteome</keyword>
<organism evidence="2 3">
    <name type="scientific">Coprinellus micaceus</name>
    <name type="common">Glistening ink-cap mushroom</name>
    <name type="synonym">Coprinus micaceus</name>
    <dbReference type="NCBI Taxonomy" id="71717"/>
    <lineage>
        <taxon>Eukaryota</taxon>
        <taxon>Fungi</taxon>
        <taxon>Dikarya</taxon>
        <taxon>Basidiomycota</taxon>
        <taxon>Agaricomycotina</taxon>
        <taxon>Agaricomycetes</taxon>
        <taxon>Agaricomycetidae</taxon>
        <taxon>Agaricales</taxon>
        <taxon>Agaricineae</taxon>
        <taxon>Psathyrellaceae</taxon>
        <taxon>Coprinellus</taxon>
    </lineage>
</organism>
<name>A0A4Y7S285_COPMI</name>
<dbReference type="EMBL" id="QPFP01000355">
    <property type="protein sequence ID" value="TEB15436.1"/>
    <property type="molecule type" value="Genomic_DNA"/>
</dbReference>
<evidence type="ECO:0000256" key="1">
    <source>
        <dbReference type="SAM" id="MobiDB-lite"/>
    </source>
</evidence>